<evidence type="ECO:0000313" key="6">
    <source>
        <dbReference type="EMBL" id="CAL1137976.1"/>
    </source>
</evidence>
<keyword evidence="8" id="KW-1185">Reference proteome</keyword>
<feature type="compositionally biased region" description="Basic and acidic residues" evidence="3">
    <location>
        <begin position="1"/>
        <end position="13"/>
    </location>
</feature>
<evidence type="ECO:0000256" key="2">
    <source>
        <dbReference type="ARBA" id="ARBA00023008"/>
    </source>
</evidence>
<dbReference type="EMBL" id="CAMXCT010000902">
    <property type="protein sequence ID" value="CAI3984601.1"/>
    <property type="molecule type" value="Genomic_DNA"/>
</dbReference>
<keyword evidence="2" id="KW-0186">Copper</keyword>
<dbReference type="PANTHER" id="PTHR11474:SF76">
    <property type="entry name" value="SHKT DOMAIN-CONTAINING PROTEIN"/>
    <property type="match status" value="1"/>
</dbReference>
<sequence>MGKLPEGSREIHHSSPFTQGARSLGRPSPSHAAPKDPYVLFKSQRVTVGQRPPEGRHRKAAAHASQPTFPGPFLVSFGGPKDAEQLSVELWNRSSDERLQQVSLDFSDEAVFGRRTFKTSGNGSVALTWRLNRSTATTGESKLQIHRLSADARDLPWYLLVTGQSLDTQERWDWNAEETQQTTERELSYDPQGYLVELWQPESTGDVLLAEGSLFPTVSSTRSTVVVDLSNGGRLEILYSVEIGVGPEPSPPVVRKEVRLLEEAEQQRFLRALQRLMENQAVPIVTRGRPGVPEKDGVQSSSFFRLAAYHGWPEDYCVHGQETFPGWHRAYLRDFERALIEADKALNNDGDLGVPYWDWTRLELNGQILPNIIRQSFEELPSGLVDPAQALSAARTEHGGAGRLAALGYQLPTEEQLRQNLVSLQVVPQAESSLTVPEHWLHASTRFSMRGFSVESSHNGVHVALGFPMNTVPYAAFHPIFFLHHSNVDRIYEKHVQMETPEECAREFAARQRSLAEQGETNRFLQPLEPFQLNDRPLMPADTFDTARLGYVYDELPPDPPQLMTEEPIFVAFENIQVLALKQKSYKLHVFLTSEGGWSYPSSHDWSSIAGYAGAGAIFGGRAEECENCRKRPPFTVLVEVRATLEKLGLSRHEAEAESPRHVRRKVALMG</sequence>
<dbReference type="PROSITE" id="PS00497">
    <property type="entry name" value="TYROSINASE_1"/>
    <property type="match status" value="1"/>
</dbReference>
<dbReference type="InterPro" id="IPR050316">
    <property type="entry name" value="Tyrosinase/Hemocyanin"/>
</dbReference>
<evidence type="ECO:0000313" key="8">
    <source>
        <dbReference type="Proteomes" id="UP001152797"/>
    </source>
</evidence>
<proteinExistence type="predicted"/>
<name>A0A9P1C3Z2_9DINO</name>
<dbReference type="AlphaFoldDB" id="A0A9P1C3Z2"/>
<feature type="domain" description="Tyrosinase copper-binding" evidence="4">
    <location>
        <begin position="319"/>
        <end position="336"/>
    </location>
</feature>
<evidence type="ECO:0000256" key="1">
    <source>
        <dbReference type="ARBA" id="ARBA00022723"/>
    </source>
</evidence>
<dbReference type="SUPFAM" id="SSF48056">
    <property type="entry name" value="Di-copper centre-containing domain"/>
    <property type="match status" value="1"/>
</dbReference>
<evidence type="ECO:0000259" key="4">
    <source>
        <dbReference type="PROSITE" id="PS00497"/>
    </source>
</evidence>
<dbReference type="Proteomes" id="UP001152797">
    <property type="component" value="Unassembled WGS sequence"/>
</dbReference>
<reference evidence="6" key="2">
    <citation type="submission" date="2024-04" db="EMBL/GenBank/DDBJ databases">
        <authorList>
            <person name="Chen Y."/>
            <person name="Shah S."/>
            <person name="Dougan E. K."/>
            <person name="Thang M."/>
            <person name="Chan C."/>
        </authorList>
    </citation>
    <scope>NUCLEOTIDE SEQUENCE [LARGE SCALE GENOMIC DNA]</scope>
</reference>
<gene>
    <name evidence="5" type="ORF">C1SCF055_LOCUS12126</name>
</gene>
<accession>A0A9P1C3Z2</accession>
<dbReference type="EMBL" id="CAMXCT030000902">
    <property type="protein sequence ID" value="CAL4771913.1"/>
    <property type="molecule type" value="Genomic_DNA"/>
</dbReference>
<dbReference type="Pfam" id="PF00264">
    <property type="entry name" value="Tyrosinase"/>
    <property type="match status" value="1"/>
</dbReference>
<feature type="region of interest" description="Disordered" evidence="3">
    <location>
        <begin position="1"/>
        <end position="67"/>
    </location>
</feature>
<dbReference type="Gene3D" id="1.10.1280.10">
    <property type="entry name" value="Di-copper center containing domain from catechol oxidase"/>
    <property type="match status" value="1"/>
</dbReference>
<dbReference type="InterPro" id="IPR008922">
    <property type="entry name" value="Di-copper_centre_dom_sf"/>
</dbReference>
<reference evidence="5" key="1">
    <citation type="submission" date="2022-10" db="EMBL/GenBank/DDBJ databases">
        <authorList>
            <person name="Chen Y."/>
            <person name="Dougan E. K."/>
            <person name="Chan C."/>
            <person name="Rhodes N."/>
            <person name="Thang M."/>
        </authorList>
    </citation>
    <scope>NUCLEOTIDE SEQUENCE</scope>
</reference>
<dbReference type="PRINTS" id="PR00092">
    <property type="entry name" value="TYROSINASE"/>
</dbReference>
<organism evidence="5">
    <name type="scientific">Cladocopium goreaui</name>
    <dbReference type="NCBI Taxonomy" id="2562237"/>
    <lineage>
        <taxon>Eukaryota</taxon>
        <taxon>Sar</taxon>
        <taxon>Alveolata</taxon>
        <taxon>Dinophyceae</taxon>
        <taxon>Suessiales</taxon>
        <taxon>Symbiodiniaceae</taxon>
        <taxon>Cladocopium</taxon>
    </lineage>
</organism>
<dbReference type="GO" id="GO:0016491">
    <property type="term" value="F:oxidoreductase activity"/>
    <property type="evidence" value="ECO:0007669"/>
    <property type="project" value="InterPro"/>
</dbReference>
<dbReference type="PANTHER" id="PTHR11474">
    <property type="entry name" value="TYROSINASE FAMILY MEMBER"/>
    <property type="match status" value="1"/>
</dbReference>
<protein>
    <submittedName>
        <fullName evidence="7">Hemocyanin 1 (Keyhole limpet hemocyanin A) (KLH-A)</fullName>
    </submittedName>
</protein>
<dbReference type="OrthoDB" id="433266at2759"/>
<keyword evidence="1" id="KW-0479">Metal-binding</keyword>
<dbReference type="GO" id="GO:0046872">
    <property type="term" value="F:metal ion binding"/>
    <property type="evidence" value="ECO:0007669"/>
    <property type="project" value="UniProtKB-KW"/>
</dbReference>
<dbReference type="InterPro" id="IPR002227">
    <property type="entry name" value="Tyrosinase_Cu-bd"/>
</dbReference>
<evidence type="ECO:0000256" key="3">
    <source>
        <dbReference type="SAM" id="MobiDB-lite"/>
    </source>
</evidence>
<dbReference type="EMBL" id="CAMXCT020000902">
    <property type="protein sequence ID" value="CAL1137976.1"/>
    <property type="molecule type" value="Genomic_DNA"/>
</dbReference>
<comment type="caution">
    <text evidence="5">The sequence shown here is derived from an EMBL/GenBank/DDBJ whole genome shotgun (WGS) entry which is preliminary data.</text>
</comment>
<evidence type="ECO:0000313" key="7">
    <source>
        <dbReference type="EMBL" id="CAL4771913.1"/>
    </source>
</evidence>
<evidence type="ECO:0000313" key="5">
    <source>
        <dbReference type="EMBL" id="CAI3984601.1"/>
    </source>
</evidence>